<dbReference type="Gene3D" id="6.10.140.2220">
    <property type="match status" value="1"/>
</dbReference>
<sequence length="397" mass="44547">MSQSLRLNTTRRPMISREQRRQQEVLRLLRLHKRTVKCQCTYCGATGSNMRRCSLCKSVRYCDERCQRADYIARHRSECTNFKVPPFTTTFITQPIGSLKYALATVFARGYRDGVGCWISIRGTRKASLVGLASSLSMRQSEESARSKILMAAALGGHHAHKDEHASWHGPCLLTVQVLLQNRRKDGRPVLVLAARSQAISSPHESSMRLLMQKQRDCDAPSTYVDEDCRERASLQVASSNWDGKPRMYMANFDGAEYSPCQPKPYQHPPRSVLDANRGLVVLHPGQFAVLHFQFCVGDGSTIKTEWQALRCLERFLVPCVSPWDGQDAANYDEDATAARLHAVQCAIDAQAVDDYYRDIIDGNEAAFVASHHSNAQATVCTRGLGRVAQQDRRARA</sequence>
<evidence type="ECO:0000313" key="6">
    <source>
        <dbReference type="EMBL" id="RDX57345.1"/>
    </source>
</evidence>
<dbReference type="OrthoDB" id="432970at2759"/>
<dbReference type="PROSITE" id="PS50865">
    <property type="entry name" value="ZF_MYND_2"/>
    <property type="match status" value="1"/>
</dbReference>
<feature type="domain" description="MYND-type" evidence="5">
    <location>
        <begin position="40"/>
        <end position="79"/>
    </location>
</feature>
<keyword evidence="1" id="KW-0479">Metal-binding</keyword>
<evidence type="ECO:0000259" key="5">
    <source>
        <dbReference type="PROSITE" id="PS50865"/>
    </source>
</evidence>
<keyword evidence="2 4" id="KW-0863">Zinc-finger</keyword>
<keyword evidence="7" id="KW-1185">Reference proteome</keyword>
<evidence type="ECO:0000256" key="3">
    <source>
        <dbReference type="ARBA" id="ARBA00022833"/>
    </source>
</evidence>
<dbReference type="InterPro" id="IPR002893">
    <property type="entry name" value="Znf_MYND"/>
</dbReference>
<dbReference type="EMBL" id="KZ857379">
    <property type="protein sequence ID" value="RDX57345.1"/>
    <property type="molecule type" value="Genomic_DNA"/>
</dbReference>
<name>A0A371DXS8_9APHY</name>
<reference evidence="6 7" key="1">
    <citation type="journal article" date="2018" name="Biotechnol. Biofuels">
        <title>Integrative visual omics of the white-rot fungus Polyporus brumalis exposes the biotechnological potential of its oxidative enzymes for delignifying raw plant biomass.</title>
        <authorList>
            <person name="Miyauchi S."/>
            <person name="Rancon A."/>
            <person name="Drula E."/>
            <person name="Hage H."/>
            <person name="Chaduli D."/>
            <person name="Favel A."/>
            <person name="Grisel S."/>
            <person name="Henrissat B."/>
            <person name="Herpoel-Gimbert I."/>
            <person name="Ruiz-Duenas F.J."/>
            <person name="Chevret D."/>
            <person name="Hainaut M."/>
            <person name="Lin J."/>
            <person name="Wang M."/>
            <person name="Pangilinan J."/>
            <person name="Lipzen A."/>
            <person name="Lesage-Meessen L."/>
            <person name="Navarro D."/>
            <person name="Riley R."/>
            <person name="Grigoriev I.V."/>
            <person name="Zhou S."/>
            <person name="Raouche S."/>
            <person name="Rosso M.N."/>
        </authorList>
    </citation>
    <scope>NUCLEOTIDE SEQUENCE [LARGE SCALE GENOMIC DNA]</scope>
    <source>
        <strain evidence="6 7">BRFM 1820</strain>
    </source>
</reference>
<dbReference type="Pfam" id="PF01753">
    <property type="entry name" value="zf-MYND"/>
    <property type="match status" value="1"/>
</dbReference>
<dbReference type="Proteomes" id="UP000256964">
    <property type="component" value="Unassembled WGS sequence"/>
</dbReference>
<keyword evidence="3" id="KW-0862">Zinc</keyword>
<protein>
    <recommendedName>
        <fullName evidence="5">MYND-type domain-containing protein</fullName>
    </recommendedName>
</protein>
<evidence type="ECO:0000256" key="1">
    <source>
        <dbReference type="ARBA" id="ARBA00022723"/>
    </source>
</evidence>
<dbReference type="STRING" id="139420.A0A371DXS8"/>
<evidence type="ECO:0000256" key="4">
    <source>
        <dbReference type="PROSITE-ProRule" id="PRU00134"/>
    </source>
</evidence>
<organism evidence="6 7">
    <name type="scientific">Lentinus brumalis</name>
    <dbReference type="NCBI Taxonomy" id="2498619"/>
    <lineage>
        <taxon>Eukaryota</taxon>
        <taxon>Fungi</taxon>
        <taxon>Dikarya</taxon>
        <taxon>Basidiomycota</taxon>
        <taxon>Agaricomycotina</taxon>
        <taxon>Agaricomycetes</taxon>
        <taxon>Polyporales</taxon>
        <taxon>Polyporaceae</taxon>
        <taxon>Lentinus</taxon>
    </lineage>
</organism>
<evidence type="ECO:0000256" key="2">
    <source>
        <dbReference type="ARBA" id="ARBA00022771"/>
    </source>
</evidence>
<proteinExistence type="predicted"/>
<dbReference type="SUPFAM" id="SSF144232">
    <property type="entry name" value="HIT/MYND zinc finger-like"/>
    <property type="match status" value="1"/>
</dbReference>
<gene>
    <name evidence="6" type="ORF">OH76DRAFT_1550618</name>
</gene>
<accession>A0A371DXS8</accession>
<evidence type="ECO:0000313" key="7">
    <source>
        <dbReference type="Proteomes" id="UP000256964"/>
    </source>
</evidence>
<dbReference type="GO" id="GO:0008270">
    <property type="term" value="F:zinc ion binding"/>
    <property type="evidence" value="ECO:0007669"/>
    <property type="project" value="UniProtKB-KW"/>
</dbReference>
<dbReference type="AlphaFoldDB" id="A0A371DXS8"/>